<dbReference type="InterPro" id="IPR023214">
    <property type="entry name" value="HAD_sf"/>
</dbReference>
<accession>A0A3N4RGW2</accession>
<dbReference type="Gene3D" id="1.20.120.1600">
    <property type="match status" value="1"/>
</dbReference>
<name>A0A3N4RGW2_9ACTN</name>
<dbReference type="AlphaFoldDB" id="A0A3N4RGW2"/>
<evidence type="ECO:0000313" key="4">
    <source>
        <dbReference type="Proteomes" id="UP000266906"/>
    </source>
</evidence>
<dbReference type="InterPro" id="IPR051400">
    <property type="entry name" value="HAD-like_hydrolase"/>
</dbReference>
<organism evidence="3 4">
    <name type="scientific">Kitasatospora cineracea</name>
    <dbReference type="NCBI Taxonomy" id="88074"/>
    <lineage>
        <taxon>Bacteria</taxon>
        <taxon>Bacillati</taxon>
        <taxon>Actinomycetota</taxon>
        <taxon>Actinomycetes</taxon>
        <taxon>Kitasatosporales</taxon>
        <taxon>Streptomycetaceae</taxon>
        <taxon>Kitasatospora</taxon>
    </lineage>
</organism>
<dbReference type="SUPFAM" id="SSF56784">
    <property type="entry name" value="HAD-like"/>
    <property type="match status" value="1"/>
</dbReference>
<keyword evidence="1" id="KW-0378">Hydrolase</keyword>
<dbReference type="EMBL" id="RKQG01000003">
    <property type="protein sequence ID" value="RPE27577.1"/>
    <property type="molecule type" value="Genomic_DNA"/>
</dbReference>
<dbReference type="Proteomes" id="UP000266906">
    <property type="component" value="Unassembled WGS sequence"/>
</dbReference>
<reference evidence="3 4" key="1">
    <citation type="submission" date="2018-11" db="EMBL/GenBank/DDBJ databases">
        <title>Sequencing the genomes of 1000 actinobacteria strains.</title>
        <authorList>
            <person name="Klenk H.-P."/>
        </authorList>
    </citation>
    <scope>NUCLEOTIDE SEQUENCE [LARGE SCALE GENOMIC DNA]</scope>
    <source>
        <strain evidence="3 4">DSM 44781</strain>
    </source>
</reference>
<dbReference type="SUPFAM" id="SSF50129">
    <property type="entry name" value="GroES-like"/>
    <property type="match status" value="1"/>
</dbReference>
<protein>
    <submittedName>
        <fullName evidence="3">FMN phosphatase YigB (HAD superfamily)</fullName>
    </submittedName>
</protein>
<dbReference type="SFLD" id="SFLDS00003">
    <property type="entry name" value="Haloacid_Dehalogenase"/>
    <property type="match status" value="1"/>
</dbReference>
<evidence type="ECO:0000256" key="2">
    <source>
        <dbReference type="ARBA" id="ARBA00022842"/>
    </source>
</evidence>
<dbReference type="Gene3D" id="3.40.50.720">
    <property type="entry name" value="NAD(P)-binding Rossmann-like Domain"/>
    <property type="match status" value="1"/>
</dbReference>
<dbReference type="Gene3D" id="3.40.50.1000">
    <property type="entry name" value="HAD superfamily/HAD-like"/>
    <property type="match status" value="1"/>
</dbReference>
<sequence>MRACFWPLGGAGQRGECDSCRRGDFANCRHQEQTGATADGGYADGGYAEVVYARTSGLVHVPDEVPPAEVPPAEAAPLLRAGLSAFSGLQRIGARPGALVAVQGIGGLGYPALQYARGREPVRRGIGAGRPRGRIIGMVDVVFFDLDGTLVDHRRAAFAAIGGIVGGATEAVGSAGPAGSAGSVAELAAEWWALEARHMWEYLDGECSFTEQHRRRARAFLPLLGEPASEDPAALDRWIAERYLPALEESWQCYADVLPCLEALGRMPGRRPRLALLTNGDPGQQRAKLDRFGLAEHFEAVLTPTELGTAKPAAYAAACRRMGTVPERAANVGDMLPTDVTAAAAAGLTGVWLDRGVDFVTGGPSPVAEPSVLRIERLTELPELLAQMGS</sequence>
<dbReference type="SFLD" id="SFLDG01129">
    <property type="entry name" value="C1.5:_HAD__Beta-PGM__Phosphata"/>
    <property type="match status" value="1"/>
</dbReference>
<dbReference type="PANTHER" id="PTHR46470:SF4">
    <property type="entry name" value="5-AMINO-6-(5-PHOSPHO-D-RIBITYLAMINO)URACIL PHOSPHATASE YIGB"/>
    <property type="match status" value="1"/>
</dbReference>
<dbReference type="Pfam" id="PF00702">
    <property type="entry name" value="Hydrolase"/>
    <property type="match status" value="1"/>
</dbReference>
<keyword evidence="2" id="KW-0460">Magnesium</keyword>
<dbReference type="InterPro" id="IPR036412">
    <property type="entry name" value="HAD-like_sf"/>
</dbReference>
<gene>
    <name evidence="3" type="ORF">EDD38_6861</name>
</gene>
<dbReference type="InterPro" id="IPR011032">
    <property type="entry name" value="GroES-like_sf"/>
</dbReference>
<dbReference type="PANTHER" id="PTHR46470">
    <property type="entry name" value="N-ACYLNEURAMINATE-9-PHOSPHATASE"/>
    <property type="match status" value="1"/>
</dbReference>
<keyword evidence="4" id="KW-1185">Reference proteome</keyword>
<evidence type="ECO:0000256" key="1">
    <source>
        <dbReference type="ARBA" id="ARBA00022801"/>
    </source>
</evidence>
<comment type="caution">
    <text evidence="3">The sequence shown here is derived from an EMBL/GenBank/DDBJ whole genome shotgun (WGS) entry which is preliminary data.</text>
</comment>
<dbReference type="Gene3D" id="3.90.180.10">
    <property type="entry name" value="Medium-chain alcohol dehydrogenases, catalytic domain"/>
    <property type="match status" value="1"/>
</dbReference>
<proteinExistence type="predicted"/>
<dbReference type="GO" id="GO:0016787">
    <property type="term" value="F:hydrolase activity"/>
    <property type="evidence" value="ECO:0007669"/>
    <property type="project" value="UniProtKB-KW"/>
</dbReference>
<evidence type="ECO:0000313" key="3">
    <source>
        <dbReference type="EMBL" id="RPE27577.1"/>
    </source>
</evidence>